<evidence type="ECO:0000313" key="1">
    <source>
        <dbReference type="EMBL" id="KAF5807258.1"/>
    </source>
</evidence>
<dbReference type="OrthoDB" id="342190at2759"/>
<dbReference type="EMBL" id="MNCJ02000320">
    <property type="protein sequence ID" value="KAF5807258.1"/>
    <property type="molecule type" value="Genomic_DNA"/>
</dbReference>
<evidence type="ECO:0000313" key="2">
    <source>
        <dbReference type="EMBL" id="OTG26297.1"/>
    </source>
</evidence>
<dbReference type="OMA" id="HKPSTWQ"/>
<dbReference type="InterPro" id="IPR027417">
    <property type="entry name" value="P-loop_NTPase"/>
</dbReference>
<dbReference type="Gramene" id="mRNA:HanXRQr2_Chr05g0231621">
    <property type="protein sequence ID" value="CDS:HanXRQr2_Chr05g0231621.1"/>
    <property type="gene ID" value="HanXRQr2_Chr05g0231621"/>
</dbReference>
<dbReference type="PANTHER" id="PTHR37807">
    <property type="entry name" value="OS07G0160300 PROTEIN"/>
    <property type="match status" value="1"/>
</dbReference>
<reference evidence="1" key="3">
    <citation type="submission" date="2020-06" db="EMBL/GenBank/DDBJ databases">
        <title>Helianthus annuus Genome sequencing and assembly Release 2.</title>
        <authorList>
            <person name="Gouzy J."/>
            <person name="Langlade N."/>
            <person name="Munos S."/>
        </authorList>
    </citation>
    <scope>NUCLEOTIDE SEQUENCE</scope>
    <source>
        <tissue evidence="1">Leaves</tissue>
    </source>
</reference>
<dbReference type="Pfam" id="PF13671">
    <property type="entry name" value="AAA_33"/>
    <property type="match status" value="1"/>
</dbReference>
<reference evidence="2" key="2">
    <citation type="submission" date="2017-02" db="EMBL/GenBank/DDBJ databases">
        <title>Sunflower complete genome.</title>
        <authorList>
            <person name="Langlade N."/>
            <person name="Munos S."/>
        </authorList>
    </citation>
    <scope>NUCLEOTIDE SEQUENCE [LARGE SCALE GENOMIC DNA]</scope>
    <source>
        <tissue evidence="2">Leaves</tissue>
    </source>
</reference>
<dbReference type="AlphaFoldDB" id="A0A251USE6"/>
<sequence length="200" mass="22466">MDREEARPQRVIVAMKGHPGSGKTTLARFIAASLGCPLIDKDDVRDSTFTIESQLASNTTVQKLLNHLSYEVIWRMVETQLSLGLSVVIDSPLSHRAHLDRLAKLAESFEGTQLVVVECKPEDEAEWRRRLENRGKNGCDGSWHKPATWRDLERLLEGYNGCTDYDVGEVPKLVLDTTAKDVKVTEHAELVLRFLDACAH</sequence>
<proteinExistence type="predicted"/>
<accession>A0A251USE6</accession>
<dbReference type="Gene3D" id="3.40.50.300">
    <property type="entry name" value="P-loop containing nucleotide triphosphate hydrolases"/>
    <property type="match status" value="1"/>
</dbReference>
<dbReference type="GO" id="GO:0016787">
    <property type="term" value="F:hydrolase activity"/>
    <property type="evidence" value="ECO:0007669"/>
    <property type="project" value="UniProtKB-KW"/>
</dbReference>
<dbReference type="PANTHER" id="PTHR37807:SF3">
    <property type="entry name" value="OS07G0160300 PROTEIN"/>
    <property type="match status" value="1"/>
</dbReference>
<reference evidence="1 3" key="1">
    <citation type="journal article" date="2017" name="Nature">
        <title>The sunflower genome provides insights into oil metabolism, flowering and Asterid evolution.</title>
        <authorList>
            <person name="Badouin H."/>
            <person name="Gouzy J."/>
            <person name="Grassa C.J."/>
            <person name="Murat F."/>
            <person name="Staton S.E."/>
            <person name="Cottret L."/>
            <person name="Lelandais-Briere C."/>
            <person name="Owens G.L."/>
            <person name="Carrere S."/>
            <person name="Mayjonade B."/>
            <person name="Legrand L."/>
            <person name="Gill N."/>
            <person name="Kane N.C."/>
            <person name="Bowers J.E."/>
            <person name="Hubner S."/>
            <person name="Bellec A."/>
            <person name="Berard A."/>
            <person name="Berges H."/>
            <person name="Blanchet N."/>
            <person name="Boniface M.C."/>
            <person name="Brunel D."/>
            <person name="Catrice O."/>
            <person name="Chaidir N."/>
            <person name="Claudel C."/>
            <person name="Donnadieu C."/>
            <person name="Faraut T."/>
            <person name="Fievet G."/>
            <person name="Helmstetter N."/>
            <person name="King M."/>
            <person name="Knapp S.J."/>
            <person name="Lai Z."/>
            <person name="Le Paslier M.C."/>
            <person name="Lippi Y."/>
            <person name="Lorenzon L."/>
            <person name="Mandel J.R."/>
            <person name="Marage G."/>
            <person name="Marchand G."/>
            <person name="Marquand E."/>
            <person name="Bret-Mestries E."/>
            <person name="Morien E."/>
            <person name="Nambeesan S."/>
            <person name="Nguyen T."/>
            <person name="Pegot-Espagnet P."/>
            <person name="Pouilly N."/>
            <person name="Raftis F."/>
            <person name="Sallet E."/>
            <person name="Schiex T."/>
            <person name="Thomas J."/>
            <person name="Vandecasteele C."/>
            <person name="Vares D."/>
            <person name="Vear F."/>
            <person name="Vautrin S."/>
            <person name="Crespi M."/>
            <person name="Mangin B."/>
            <person name="Burke J.M."/>
            <person name="Salse J."/>
            <person name="Munos S."/>
            <person name="Vincourt P."/>
            <person name="Rieseberg L.H."/>
            <person name="Langlade N.B."/>
        </authorList>
    </citation>
    <scope>NUCLEOTIDE SEQUENCE [LARGE SCALE GENOMIC DNA]</scope>
    <source>
        <strain evidence="3">cv. SF193</strain>
        <tissue evidence="1">Leaves</tissue>
    </source>
</reference>
<dbReference type="SUPFAM" id="SSF52540">
    <property type="entry name" value="P-loop containing nucleoside triphosphate hydrolases"/>
    <property type="match status" value="1"/>
</dbReference>
<dbReference type="STRING" id="4232.A0A251USE6"/>
<name>A0A251USE6_HELAN</name>
<gene>
    <name evidence="2" type="ORF">HannXRQ_Chr05g0157121</name>
    <name evidence="1" type="ORF">HanXRQr2_Chr05g0231621</name>
</gene>
<keyword evidence="3" id="KW-1185">Reference proteome</keyword>
<keyword evidence="2" id="KW-0378">Hydrolase</keyword>
<evidence type="ECO:0000313" key="3">
    <source>
        <dbReference type="Proteomes" id="UP000215914"/>
    </source>
</evidence>
<organism evidence="2 3">
    <name type="scientific">Helianthus annuus</name>
    <name type="common">Common sunflower</name>
    <dbReference type="NCBI Taxonomy" id="4232"/>
    <lineage>
        <taxon>Eukaryota</taxon>
        <taxon>Viridiplantae</taxon>
        <taxon>Streptophyta</taxon>
        <taxon>Embryophyta</taxon>
        <taxon>Tracheophyta</taxon>
        <taxon>Spermatophyta</taxon>
        <taxon>Magnoliopsida</taxon>
        <taxon>eudicotyledons</taxon>
        <taxon>Gunneridae</taxon>
        <taxon>Pentapetalae</taxon>
        <taxon>asterids</taxon>
        <taxon>campanulids</taxon>
        <taxon>Asterales</taxon>
        <taxon>Asteraceae</taxon>
        <taxon>Asteroideae</taxon>
        <taxon>Heliantheae alliance</taxon>
        <taxon>Heliantheae</taxon>
        <taxon>Helianthus</taxon>
    </lineage>
</organism>
<dbReference type="InParanoid" id="A0A251USE6"/>
<dbReference type="Proteomes" id="UP000215914">
    <property type="component" value="Chromosome 5"/>
</dbReference>
<protein>
    <submittedName>
        <fullName evidence="1 2">P-loop containing nucleoside triphosphate hydrolase</fullName>
    </submittedName>
</protein>
<dbReference type="EMBL" id="CM007894">
    <property type="protein sequence ID" value="OTG26297.1"/>
    <property type="molecule type" value="Genomic_DNA"/>
</dbReference>